<accession>A0A9Q3B985</accession>
<dbReference type="AlphaFoldDB" id="A0A9Q3B985"/>
<dbReference type="Proteomes" id="UP000765509">
    <property type="component" value="Unassembled WGS sequence"/>
</dbReference>
<keyword evidence="2" id="KW-1185">Reference proteome</keyword>
<comment type="caution">
    <text evidence="1">The sequence shown here is derived from an EMBL/GenBank/DDBJ whole genome shotgun (WGS) entry which is preliminary data.</text>
</comment>
<reference evidence="1" key="1">
    <citation type="submission" date="2021-03" db="EMBL/GenBank/DDBJ databases">
        <title>Draft genome sequence of rust myrtle Austropuccinia psidii MF-1, a brazilian biotype.</title>
        <authorList>
            <person name="Quecine M.C."/>
            <person name="Pachon D.M.R."/>
            <person name="Bonatelli M.L."/>
            <person name="Correr F.H."/>
            <person name="Franceschini L.M."/>
            <person name="Leite T.F."/>
            <person name="Margarido G.R.A."/>
            <person name="Almeida C.A."/>
            <person name="Ferrarezi J.A."/>
            <person name="Labate C.A."/>
        </authorList>
    </citation>
    <scope>NUCLEOTIDE SEQUENCE</scope>
    <source>
        <strain evidence="1">MF-1</strain>
    </source>
</reference>
<name>A0A9Q3B985_9BASI</name>
<organism evidence="1 2">
    <name type="scientific">Austropuccinia psidii MF-1</name>
    <dbReference type="NCBI Taxonomy" id="1389203"/>
    <lineage>
        <taxon>Eukaryota</taxon>
        <taxon>Fungi</taxon>
        <taxon>Dikarya</taxon>
        <taxon>Basidiomycota</taxon>
        <taxon>Pucciniomycotina</taxon>
        <taxon>Pucciniomycetes</taxon>
        <taxon>Pucciniales</taxon>
        <taxon>Sphaerophragmiaceae</taxon>
        <taxon>Austropuccinia</taxon>
    </lineage>
</organism>
<proteinExistence type="predicted"/>
<sequence>MEDVDGSAWSEACFSSSYHPWMLRFRRCSPRQTDGYRSVDILERPRSSDRPSLASHRILTRHLDKILS</sequence>
<gene>
    <name evidence="1" type="ORF">O181_000831</name>
</gene>
<dbReference type="EMBL" id="AVOT02000108">
    <property type="protein sequence ID" value="MBW0461116.1"/>
    <property type="molecule type" value="Genomic_DNA"/>
</dbReference>
<protein>
    <submittedName>
        <fullName evidence="1">Uncharacterized protein</fullName>
    </submittedName>
</protein>
<evidence type="ECO:0000313" key="2">
    <source>
        <dbReference type="Proteomes" id="UP000765509"/>
    </source>
</evidence>
<evidence type="ECO:0000313" key="1">
    <source>
        <dbReference type="EMBL" id="MBW0461116.1"/>
    </source>
</evidence>